<evidence type="ECO:0000256" key="2">
    <source>
        <dbReference type="SAM" id="SignalP"/>
    </source>
</evidence>
<proteinExistence type="predicted"/>
<dbReference type="Gramene" id="TraesSYM7A03G03906210.1">
    <property type="protein sequence ID" value="TraesSYM7A03G03906210.1.CDS1"/>
    <property type="gene ID" value="TraesSYM7A03G03906210"/>
</dbReference>
<dbReference type="Gramene" id="TraesJUL7A03G03989420.1">
    <property type="protein sequence ID" value="TraesJUL7A03G03989420.1.CDS1"/>
    <property type="gene ID" value="TraesJUL7A03G03989420"/>
</dbReference>
<dbReference type="EnsemblPlants" id="TraesCS7A02G348500.1">
    <property type="protein sequence ID" value="TraesCS7A02G348500.1.cds1"/>
    <property type="gene ID" value="TraesCS7A02G348500"/>
</dbReference>
<evidence type="ECO:0000313" key="3">
    <source>
        <dbReference type="EnsemblPlants" id="TraesCS7A02G348500.1.cds1"/>
    </source>
</evidence>
<organism evidence="3">
    <name type="scientific">Triticum aestivum</name>
    <name type="common">Wheat</name>
    <dbReference type="NCBI Taxonomy" id="4565"/>
    <lineage>
        <taxon>Eukaryota</taxon>
        <taxon>Viridiplantae</taxon>
        <taxon>Streptophyta</taxon>
        <taxon>Embryophyta</taxon>
        <taxon>Tracheophyta</taxon>
        <taxon>Spermatophyta</taxon>
        <taxon>Magnoliopsida</taxon>
        <taxon>Liliopsida</taxon>
        <taxon>Poales</taxon>
        <taxon>Poaceae</taxon>
        <taxon>BOP clade</taxon>
        <taxon>Pooideae</taxon>
        <taxon>Triticodae</taxon>
        <taxon>Triticeae</taxon>
        <taxon>Triticinae</taxon>
        <taxon>Triticum</taxon>
    </lineage>
</organism>
<dbReference type="Gramene" id="TraesNOR7A03G03996530.1">
    <property type="protein sequence ID" value="TraesNOR7A03G03996530.1.CDS1"/>
    <property type="gene ID" value="TraesNOR7A03G03996530"/>
</dbReference>
<reference evidence="3" key="1">
    <citation type="submission" date="2018-08" db="EMBL/GenBank/DDBJ databases">
        <authorList>
            <person name="Rossello M."/>
        </authorList>
    </citation>
    <scope>NUCLEOTIDE SEQUENCE [LARGE SCALE GENOMIC DNA]</scope>
    <source>
        <strain evidence="3">cv. Chinese Spring</strain>
    </source>
</reference>
<dbReference type="Gramene" id="TraesCS7A02G348500.1">
    <property type="protein sequence ID" value="TraesCS7A02G348500.1.cds1"/>
    <property type="gene ID" value="TraesCS7A02G348500"/>
</dbReference>
<name>A0A3B6RLL0_WHEAT</name>
<dbReference type="Gramene" id="TraesMAC7A03G03952110.1">
    <property type="protein sequence ID" value="TraesMAC7A03G03952110.1.CDS1"/>
    <property type="gene ID" value="TraesMAC7A03G03952110"/>
</dbReference>
<dbReference type="Gramene" id="TraesARI7A03G03926140.1">
    <property type="protein sequence ID" value="TraesARI7A03G03926140.1.CDS1"/>
    <property type="gene ID" value="TraesARI7A03G03926140"/>
</dbReference>
<sequence>MASLRMAVLLFLVCTLGVARKMEAARMMQRGEVVVGNGGDGGRNALQHGFVDGHRPRPVASLTMGDDVVEAPSSQAAGGDGAKREVPGGPDPIHHHGSIPPNSVAP</sequence>
<dbReference type="Gramene" id="TraesPARA_EIv1.0_2311210.1">
    <property type="protein sequence ID" value="TraesPARA_EIv1.0_2311210.1.CDS1"/>
    <property type="gene ID" value="TraesPARA_EIv1.0_2311210"/>
</dbReference>
<dbReference type="Proteomes" id="UP000019116">
    <property type="component" value="Chromosome 7A"/>
</dbReference>
<dbReference type="Gramene" id="TraesRN7A0100835800.1">
    <property type="protein sequence ID" value="TraesRN7A0100835800.1"/>
    <property type="gene ID" value="TraesRN7A0100835800"/>
</dbReference>
<feature type="chain" id="PRO_5043180142" evidence="2">
    <location>
        <begin position="25"/>
        <end position="106"/>
    </location>
</feature>
<dbReference type="Gramene" id="TraesROB_scaffold_045370_01G000100.1">
    <property type="protein sequence ID" value="TraesROB_scaffold_045370_01G000100.1"/>
    <property type="gene ID" value="TraesROB_scaffold_045370_01G000100"/>
</dbReference>
<keyword evidence="2" id="KW-0732">Signal</keyword>
<dbReference type="Gramene" id="TraesCAD_scaffold_114812_01G000100.1">
    <property type="protein sequence ID" value="TraesCAD_scaffold_114812_01G000100.1"/>
    <property type="gene ID" value="TraesCAD_scaffold_114812_01G000100"/>
</dbReference>
<keyword evidence="4" id="KW-1185">Reference proteome</keyword>
<dbReference type="Gramene" id="TraesSTA7A03G03948040.1">
    <property type="protein sequence ID" value="TraesSTA7A03G03948040.1.CDS1"/>
    <property type="gene ID" value="TraesSTA7A03G03948040"/>
</dbReference>
<feature type="signal peptide" evidence="2">
    <location>
        <begin position="1"/>
        <end position="24"/>
    </location>
</feature>
<dbReference type="OrthoDB" id="662284at2759"/>
<dbReference type="Gramene" id="TraesWEE_scaffold_161792_01G000100.1">
    <property type="protein sequence ID" value="TraesWEE_scaffold_161792_01G000100.1"/>
    <property type="gene ID" value="TraesWEE_scaffold_161792_01G000100"/>
</dbReference>
<protein>
    <submittedName>
        <fullName evidence="3">Uncharacterized protein</fullName>
    </submittedName>
</protein>
<dbReference type="Gramene" id="TraesCLE_scaffold_103108_01G000100.1">
    <property type="protein sequence ID" value="TraesCLE_scaffold_103108_01G000100.1"/>
    <property type="gene ID" value="TraesCLE_scaffold_103108_01G000100"/>
</dbReference>
<dbReference type="Gramene" id="TraesLAC7A03G03906180.1">
    <property type="protein sequence ID" value="TraesLAC7A03G03906180.1.CDS1"/>
    <property type="gene ID" value="TraesLAC7A03G03906180"/>
</dbReference>
<evidence type="ECO:0000256" key="1">
    <source>
        <dbReference type="SAM" id="MobiDB-lite"/>
    </source>
</evidence>
<dbReference type="OMA" id="VAYWERE"/>
<reference evidence="3" key="2">
    <citation type="submission" date="2018-10" db="UniProtKB">
        <authorList>
            <consortium name="EnsemblPlants"/>
        </authorList>
    </citation>
    <scope>IDENTIFICATION</scope>
</reference>
<evidence type="ECO:0000313" key="4">
    <source>
        <dbReference type="Proteomes" id="UP000019116"/>
    </source>
</evidence>
<dbReference type="Gramene" id="TraesCS7A03G0852700.1">
    <property type="protein sequence ID" value="TraesCS7A03G0852700.1.CDS1"/>
    <property type="gene ID" value="TraesCS7A03G0852700"/>
</dbReference>
<accession>A0A3B6RLL0</accession>
<dbReference type="Gramene" id="TraesLDM7A03G03956150.1">
    <property type="protein sequence ID" value="TraesLDM7A03G03956150.1.CDS1"/>
    <property type="gene ID" value="TraesLDM7A03G03956150"/>
</dbReference>
<dbReference type="AlphaFoldDB" id="A0A3B6RLL0"/>
<feature type="region of interest" description="Disordered" evidence="1">
    <location>
        <begin position="34"/>
        <end position="106"/>
    </location>
</feature>
<dbReference type="Gramene" id="TraesJAG7A03G03934760.1">
    <property type="protein sequence ID" value="TraesJAG7A03G03934760.1.CDS1"/>
    <property type="gene ID" value="TraesJAG7A03G03934760"/>
</dbReference>